<sequence length="151" mass="16179">MYAFMIVIHILASIFLIAVILFQAGRGGGLTETFGGGAMQNMFGSSANMVMTKVTAACAIVFIITSLSLTILTTRRSKSLIDLERSKVADVIIKQKQQPAATVPAAAPVSPLDAKKTVTVREVKIDPETGKEIVVKEEKMTPEEAAAKQQQ</sequence>
<dbReference type="GO" id="GO:0043952">
    <property type="term" value="P:protein transport by the Sec complex"/>
    <property type="evidence" value="ECO:0007669"/>
    <property type="project" value="TreeGrafter"/>
</dbReference>
<comment type="function">
    <text evidence="10">Involved in protein export. Participates in an early event of protein translocation.</text>
</comment>
<evidence type="ECO:0000256" key="8">
    <source>
        <dbReference type="ARBA" id="ARBA00023010"/>
    </source>
</evidence>
<keyword evidence="3 10" id="KW-0813">Transport</keyword>
<evidence type="ECO:0000256" key="4">
    <source>
        <dbReference type="ARBA" id="ARBA00022475"/>
    </source>
</evidence>
<evidence type="ECO:0000313" key="11">
    <source>
        <dbReference type="EMBL" id="PIW66361.1"/>
    </source>
</evidence>
<organism evidence="11 12">
    <name type="scientific">Candidatus Taenaricola geysiri</name>
    <dbReference type="NCBI Taxonomy" id="1974752"/>
    <lineage>
        <taxon>Bacteria</taxon>
        <taxon>Pseudomonadati</taxon>
        <taxon>Candidatus Omnitrophota</taxon>
        <taxon>Candidatus Taenaricola</taxon>
    </lineage>
</organism>
<evidence type="ECO:0000256" key="9">
    <source>
        <dbReference type="ARBA" id="ARBA00023136"/>
    </source>
</evidence>
<dbReference type="GO" id="GO:0015450">
    <property type="term" value="F:protein-transporting ATPase activity"/>
    <property type="evidence" value="ECO:0007669"/>
    <property type="project" value="UniProtKB-UniRule"/>
</dbReference>
<dbReference type="NCBIfam" id="TIGR00810">
    <property type="entry name" value="secG"/>
    <property type="match status" value="1"/>
</dbReference>
<accession>A0A2J0LES6</accession>
<evidence type="ECO:0000256" key="10">
    <source>
        <dbReference type="RuleBase" id="RU365087"/>
    </source>
</evidence>
<keyword evidence="4 10" id="KW-1003">Cell membrane</keyword>
<dbReference type="PANTHER" id="PTHR34182:SF1">
    <property type="entry name" value="PROTEIN-EXPORT MEMBRANE PROTEIN SECG"/>
    <property type="match status" value="1"/>
</dbReference>
<dbReference type="Proteomes" id="UP000231267">
    <property type="component" value="Unassembled WGS sequence"/>
</dbReference>
<comment type="caution">
    <text evidence="11">The sequence shown here is derived from an EMBL/GenBank/DDBJ whole genome shotgun (WGS) entry which is preliminary data.</text>
</comment>
<dbReference type="Pfam" id="PF03840">
    <property type="entry name" value="SecG"/>
    <property type="match status" value="1"/>
</dbReference>
<dbReference type="PRINTS" id="PR01651">
    <property type="entry name" value="SECGEXPORT"/>
</dbReference>
<evidence type="ECO:0000313" key="12">
    <source>
        <dbReference type="Proteomes" id="UP000231267"/>
    </source>
</evidence>
<gene>
    <name evidence="11" type="primary">secG</name>
    <name evidence="11" type="ORF">COW11_03765</name>
</gene>
<comment type="caution">
    <text evidence="10">Lacks conserved residue(s) required for the propagation of feature annotation.</text>
</comment>
<dbReference type="GO" id="GO:0005886">
    <property type="term" value="C:plasma membrane"/>
    <property type="evidence" value="ECO:0007669"/>
    <property type="project" value="UniProtKB-SubCell"/>
</dbReference>
<feature type="transmembrane region" description="Helical" evidence="10">
    <location>
        <begin position="51"/>
        <end position="72"/>
    </location>
</feature>
<dbReference type="GO" id="GO:0065002">
    <property type="term" value="P:intracellular protein transmembrane transport"/>
    <property type="evidence" value="ECO:0007669"/>
    <property type="project" value="TreeGrafter"/>
</dbReference>
<reference evidence="11 12" key="1">
    <citation type="submission" date="2017-09" db="EMBL/GenBank/DDBJ databases">
        <title>Depth-based differentiation of microbial function through sediment-hosted aquifers and enrichment of novel symbionts in the deep terrestrial subsurface.</title>
        <authorList>
            <person name="Probst A.J."/>
            <person name="Ladd B."/>
            <person name="Jarett J.K."/>
            <person name="Geller-Mcgrath D.E."/>
            <person name="Sieber C.M."/>
            <person name="Emerson J.B."/>
            <person name="Anantharaman K."/>
            <person name="Thomas B.C."/>
            <person name="Malmstrom R."/>
            <person name="Stieglmeier M."/>
            <person name="Klingl A."/>
            <person name="Woyke T."/>
            <person name="Ryan C.M."/>
            <person name="Banfield J.F."/>
        </authorList>
    </citation>
    <scope>NUCLEOTIDE SEQUENCE [LARGE SCALE GENOMIC DNA]</scope>
    <source>
        <strain evidence="11">CG12_big_fil_rev_8_21_14_0_65_43_15</strain>
    </source>
</reference>
<name>A0A2J0LES6_9BACT</name>
<proteinExistence type="inferred from homology"/>
<keyword evidence="5 10" id="KW-0812">Transmembrane</keyword>
<dbReference type="EMBL" id="PFGP01000091">
    <property type="protein sequence ID" value="PIW66361.1"/>
    <property type="molecule type" value="Genomic_DNA"/>
</dbReference>
<comment type="subcellular location">
    <subcellularLocation>
        <location evidence="1 10">Cell membrane</location>
        <topology evidence="1 10">Multi-pass membrane protein</topology>
    </subcellularLocation>
</comment>
<evidence type="ECO:0000256" key="7">
    <source>
        <dbReference type="ARBA" id="ARBA00022989"/>
    </source>
</evidence>
<comment type="similarity">
    <text evidence="2 10">Belongs to the SecG family.</text>
</comment>
<keyword evidence="6 10" id="KW-0653">Protein transport</keyword>
<evidence type="ECO:0000256" key="5">
    <source>
        <dbReference type="ARBA" id="ARBA00022692"/>
    </source>
</evidence>
<dbReference type="PANTHER" id="PTHR34182">
    <property type="entry name" value="PROTEIN-EXPORT MEMBRANE PROTEIN SECG"/>
    <property type="match status" value="1"/>
</dbReference>
<dbReference type="InterPro" id="IPR004692">
    <property type="entry name" value="SecG"/>
</dbReference>
<protein>
    <recommendedName>
        <fullName evidence="10">Protein-export membrane protein SecG</fullName>
    </recommendedName>
</protein>
<evidence type="ECO:0000256" key="2">
    <source>
        <dbReference type="ARBA" id="ARBA00008445"/>
    </source>
</evidence>
<keyword evidence="9 10" id="KW-0472">Membrane</keyword>
<evidence type="ECO:0000256" key="6">
    <source>
        <dbReference type="ARBA" id="ARBA00022927"/>
    </source>
</evidence>
<evidence type="ECO:0000256" key="1">
    <source>
        <dbReference type="ARBA" id="ARBA00004651"/>
    </source>
</evidence>
<keyword evidence="8 10" id="KW-0811">Translocation</keyword>
<evidence type="ECO:0000256" key="3">
    <source>
        <dbReference type="ARBA" id="ARBA00022448"/>
    </source>
</evidence>
<dbReference type="AlphaFoldDB" id="A0A2J0LES6"/>
<dbReference type="GO" id="GO:0009306">
    <property type="term" value="P:protein secretion"/>
    <property type="evidence" value="ECO:0007669"/>
    <property type="project" value="UniProtKB-UniRule"/>
</dbReference>
<keyword evidence="7 10" id="KW-1133">Transmembrane helix</keyword>